<dbReference type="Proteomes" id="UP000028701">
    <property type="component" value="Unassembled WGS sequence"/>
</dbReference>
<dbReference type="AlphaFoldDB" id="A0A081D072"/>
<dbReference type="EMBL" id="BBJU01000025">
    <property type="protein sequence ID" value="GAK72318.1"/>
    <property type="molecule type" value="Genomic_DNA"/>
</dbReference>
<dbReference type="InterPro" id="IPR049447">
    <property type="entry name" value="A9CJY8-like_N"/>
</dbReference>
<evidence type="ECO:0000313" key="4">
    <source>
        <dbReference type="Proteomes" id="UP000028701"/>
    </source>
</evidence>
<dbReference type="InterPro" id="IPR051719">
    <property type="entry name" value="CASTOR_mTORC1"/>
</dbReference>
<comment type="caution">
    <text evidence="3">The sequence shown here is derived from an EMBL/GenBank/DDBJ whole genome shotgun (WGS) entry which is preliminary data.</text>
</comment>
<dbReference type="PANTHER" id="PTHR31131:SF6">
    <property type="entry name" value="CASTOR ACT DOMAIN-CONTAINING PROTEIN"/>
    <property type="match status" value="1"/>
</dbReference>
<dbReference type="OrthoDB" id="5615858at2"/>
<dbReference type="Pfam" id="PF21631">
    <property type="entry name" value="A9CJY8-like_N"/>
    <property type="match status" value="1"/>
</dbReference>
<dbReference type="Pfam" id="PF13840">
    <property type="entry name" value="ACT_7"/>
    <property type="match status" value="1"/>
</dbReference>
<dbReference type="InterPro" id="IPR027795">
    <property type="entry name" value="CASTOR_ACT_dom"/>
</dbReference>
<reference evidence="3 4" key="1">
    <citation type="submission" date="2014-08" db="EMBL/GenBank/DDBJ databases">
        <title>Whole genome shotgun sequence of Rhizobium rubi NBRC 13261.</title>
        <authorList>
            <person name="Katano-Makiyama Y."/>
            <person name="Hosoyama A."/>
            <person name="Hashimoto M."/>
            <person name="Hosoyama Y."/>
            <person name="Noguchi M."/>
            <person name="Tsuchikane K."/>
            <person name="Uohara A."/>
            <person name="Ohji S."/>
            <person name="Ichikawa N."/>
            <person name="Kimura A."/>
            <person name="Yamazoe A."/>
            <person name="Fujita N."/>
        </authorList>
    </citation>
    <scope>NUCLEOTIDE SEQUENCE [LARGE SCALE GENOMIC DNA]</scope>
    <source>
        <strain evidence="3 4">NBRC 13261</strain>
    </source>
</reference>
<evidence type="ECO:0000259" key="1">
    <source>
        <dbReference type="Pfam" id="PF13840"/>
    </source>
</evidence>
<feature type="domain" description="A9CJY8-like N-terminal" evidence="2">
    <location>
        <begin position="13"/>
        <end position="56"/>
    </location>
</feature>
<sequence length="131" mass="13935">MGKSIKLKILPQAYAIARLDPEAAIPDWADGAGFVSISRTDDELSIVCVEGRVPQNARKDAGWTCLKLLGPFEFGETGIVLSVIRPLSENGLGIFVVSTFDGDHLLVKASDLEKAVSLLAEAGHIVSDADD</sequence>
<dbReference type="InterPro" id="IPR016540">
    <property type="entry name" value="UCP008459"/>
</dbReference>
<feature type="domain" description="CASTOR ACT" evidence="1">
    <location>
        <begin position="61"/>
        <end position="120"/>
    </location>
</feature>
<dbReference type="RefSeq" id="WP_045231770.1">
    <property type="nucleotide sequence ID" value="NZ_BBJU01000025.1"/>
</dbReference>
<proteinExistence type="predicted"/>
<dbReference type="eggNOG" id="COG3603">
    <property type="taxonomic scope" value="Bacteria"/>
</dbReference>
<accession>A0A081D072</accession>
<organism evidence="3 4">
    <name type="scientific">Agrobacterium rubi TR3 = NBRC 13261</name>
    <dbReference type="NCBI Taxonomy" id="1368415"/>
    <lineage>
        <taxon>Bacteria</taxon>
        <taxon>Pseudomonadati</taxon>
        <taxon>Pseudomonadota</taxon>
        <taxon>Alphaproteobacteria</taxon>
        <taxon>Hyphomicrobiales</taxon>
        <taxon>Rhizobiaceae</taxon>
        <taxon>Rhizobium/Agrobacterium group</taxon>
        <taxon>Agrobacterium</taxon>
    </lineage>
</organism>
<protein>
    <submittedName>
        <fullName evidence="3">Uncharacterized protein</fullName>
    </submittedName>
</protein>
<gene>
    <name evidence="3" type="ORF">RRU01S_25_00080</name>
</gene>
<dbReference type="PANTHER" id="PTHR31131">
    <property type="entry name" value="CHROMOSOME 1, WHOLE GENOME SHOTGUN SEQUENCE"/>
    <property type="match status" value="1"/>
</dbReference>
<evidence type="ECO:0000259" key="2">
    <source>
        <dbReference type="Pfam" id="PF21631"/>
    </source>
</evidence>
<name>A0A081D072_9HYPH</name>
<dbReference type="SUPFAM" id="SSF55021">
    <property type="entry name" value="ACT-like"/>
    <property type="match status" value="2"/>
</dbReference>
<dbReference type="Gene3D" id="3.30.2130.10">
    <property type="entry name" value="VC0802-like"/>
    <property type="match status" value="1"/>
</dbReference>
<dbReference type="PIRSF" id="PIRSF008459">
    <property type="entry name" value="UCP008459"/>
    <property type="match status" value="1"/>
</dbReference>
<dbReference type="InterPro" id="IPR045865">
    <property type="entry name" value="ACT-like_dom_sf"/>
</dbReference>
<evidence type="ECO:0000313" key="3">
    <source>
        <dbReference type="EMBL" id="GAK72318.1"/>
    </source>
</evidence>